<evidence type="ECO:0000313" key="1">
    <source>
        <dbReference type="EMBL" id="CAD8073667.1"/>
    </source>
</evidence>
<dbReference type="EMBL" id="CAJJDN010000031">
    <property type="protein sequence ID" value="CAD8073667.1"/>
    <property type="molecule type" value="Genomic_DNA"/>
</dbReference>
<name>A0A8S1M1G2_9CILI</name>
<sequence>MYNNQEIQYYLKISKKITCNDLFNISCFIIIYLNEYFEQITNIIRYLDNQGGQLKSSLSKQKLK</sequence>
<proteinExistence type="predicted"/>
<comment type="caution">
    <text evidence="1">The sequence shown here is derived from an EMBL/GenBank/DDBJ whole genome shotgun (WGS) entry which is preliminary data.</text>
</comment>
<protein>
    <submittedName>
        <fullName evidence="1">Uncharacterized protein</fullName>
    </submittedName>
</protein>
<keyword evidence="2" id="KW-1185">Reference proteome</keyword>
<accession>A0A8S1M1G2</accession>
<dbReference type="Proteomes" id="UP000692954">
    <property type="component" value="Unassembled WGS sequence"/>
</dbReference>
<dbReference type="AlphaFoldDB" id="A0A8S1M1G2"/>
<gene>
    <name evidence="1" type="ORF">PSON_ATCC_30995.1.T0310076</name>
</gene>
<evidence type="ECO:0000313" key="2">
    <source>
        <dbReference type="Proteomes" id="UP000692954"/>
    </source>
</evidence>
<organism evidence="1 2">
    <name type="scientific">Paramecium sonneborni</name>
    <dbReference type="NCBI Taxonomy" id="65129"/>
    <lineage>
        <taxon>Eukaryota</taxon>
        <taxon>Sar</taxon>
        <taxon>Alveolata</taxon>
        <taxon>Ciliophora</taxon>
        <taxon>Intramacronucleata</taxon>
        <taxon>Oligohymenophorea</taxon>
        <taxon>Peniculida</taxon>
        <taxon>Parameciidae</taxon>
        <taxon>Paramecium</taxon>
    </lineage>
</organism>
<reference evidence="1" key="1">
    <citation type="submission" date="2021-01" db="EMBL/GenBank/DDBJ databases">
        <authorList>
            <consortium name="Genoscope - CEA"/>
            <person name="William W."/>
        </authorList>
    </citation>
    <scope>NUCLEOTIDE SEQUENCE</scope>
</reference>